<proteinExistence type="predicted"/>
<sequence length="65" mass="7214">MHGKSNTRTLSGKRKTLRDLTDNYAVVAYVRDVSVPALVVECTGRNRRTTVADEKNLPGKALPSW</sequence>
<dbReference type="EMBL" id="CP111025">
    <property type="protein sequence ID" value="WAR26232.1"/>
    <property type="molecule type" value="Genomic_DNA"/>
</dbReference>
<dbReference type="EMBL" id="CP111025">
    <property type="protein sequence ID" value="WAR26250.1"/>
    <property type="molecule type" value="Genomic_DNA"/>
</dbReference>
<gene>
    <name evidence="1" type="ORF">MAR_011936</name>
    <name evidence="2" type="ORF">MAR_011954</name>
</gene>
<protein>
    <submittedName>
        <fullName evidence="1">Uncharacterized protein</fullName>
    </submittedName>
</protein>
<reference evidence="1" key="1">
    <citation type="submission" date="2022-11" db="EMBL/GenBank/DDBJ databases">
        <title>Centuries of genome instability and evolution in soft-shell clam transmissible cancer (bioRxiv).</title>
        <authorList>
            <person name="Hart S.F.M."/>
            <person name="Yonemitsu M.A."/>
            <person name="Giersch R.M."/>
            <person name="Beal B.F."/>
            <person name="Arriagada G."/>
            <person name="Davis B.W."/>
            <person name="Ostrander E.A."/>
            <person name="Goff S.P."/>
            <person name="Metzger M.J."/>
        </authorList>
    </citation>
    <scope>NUCLEOTIDE SEQUENCE</scope>
    <source>
        <strain evidence="1">MELC-2E11</strain>
        <tissue evidence="1">Siphon/mantle</tissue>
    </source>
</reference>
<evidence type="ECO:0000313" key="2">
    <source>
        <dbReference type="EMBL" id="WAR26250.1"/>
    </source>
</evidence>
<evidence type="ECO:0000313" key="3">
    <source>
        <dbReference type="Proteomes" id="UP001164746"/>
    </source>
</evidence>
<evidence type="ECO:0000313" key="1">
    <source>
        <dbReference type="EMBL" id="WAR26232.1"/>
    </source>
</evidence>
<keyword evidence="3" id="KW-1185">Reference proteome</keyword>
<organism evidence="1 3">
    <name type="scientific">Mya arenaria</name>
    <name type="common">Soft-shell clam</name>
    <dbReference type="NCBI Taxonomy" id="6604"/>
    <lineage>
        <taxon>Eukaryota</taxon>
        <taxon>Metazoa</taxon>
        <taxon>Spiralia</taxon>
        <taxon>Lophotrochozoa</taxon>
        <taxon>Mollusca</taxon>
        <taxon>Bivalvia</taxon>
        <taxon>Autobranchia</taxon>
        <taxon>Heteroconchia</taxon>
        <taxon>Euheterodonta</taxon>
        <taxon>Imparidentia</taxon>
        <taxon>Neoheterodontei</taxon>
        <taxon>Myida</taxon>
        <taxon>Myoidea</taxon>
        <taxon>Myidae</taxon>
        <taxon>Mya</taxon>
    </lineage>
</organism>
<accession>A0ABY7FYV9</accession>
<name>A0ABY7FYV9_MYAAR</name>
<dbReference type="Proteomes" id="UP001164746">
    <property type="component" value="Chromosome 14"/>
</dbReference>